<dbReference type="AlphaFoldDB" id="X1U7B1"/>
<name>X1U7B1_9ZZZZ</name>
<dbReference type="EMBL" id="BARW01015832">
    <property type="protein sequence ID" value="GAI99471.1"/>
    <property type="molecule type" value="Genomic_DNA"/>
</dbReference>
<gene>
    <name evidence="1" type="ORF">S12H4_27707</name>
</gene>
<proteinExistence type="predicted"/>
<accession>X1U7B1</accession>
<organism evidence="1">
    <name type="scientific">marine sediment metagenome</name>
    <dbReference type="NCBI Taxonomy" id="412755"/>
    <lineage>
        <taxon>unclassified sequences</taxon>
        <taxon>metagenomes</taxon>
        <taxon>ecological metagenomes</taxon>
    </lineage>
</organism>
<protein>
    <submittedName>
        <fullName evidence="1">Uncharacterized protein</fullName>
    </submittedName>
</protein>
<comment type="caution">
    <text evidence="1">The sequence shown here is derived from an EMBL/GenBank/DDBJ whole genome shotgun (WGS) entry which is preliminary data.</text>
</comment>
<sequence>ILWLKETHHFRTKINKFDSFKNLFNKKDVTYRLSPFFSLSFI</sequence>
<reference evidence="1" key="1">
    <citation type="journal article" date="2014" name="Front. Microbiol.">
        <title>High frequency of phylogenetically diverse reductive dehalogenase-homologous genes in deep subseafloor sedimentary metagenomes.</title>
        <authorList>
            <person name="Kawai M."/>
            <person name="Futagami T."/>
            <person name="Toyoda A."/>
            <person name="Takaki Y."/>
            <person name="Nishi S."/>
            <person name="Hori S."/>
            <person name="Arai W."/>
            <person name="Tsubouchi T."/>
            <person name="Morono Y."/>
            <person name="Uchiyama I."/>
            <person name="Ito T."/>
            <person name="Fujiyama A."/>
            <person name="Inagaki F."/>
            <person name="Takami H."/>
        </authorList>
    </citation>
    <scope>NUCLEOTIDE SEQUENCE</scope>
    <source>
        <strain evidence="1">Expedition CK06-06</strain>
    </source>
</reference>
<evidence type="ECO:0000313" key="1">
    <source>
        <dbReference type="EMBL" id="GAI99471.1"/>
    </source>
</evidence>
<feature type="non-terminal residue" evidence="1">
    <location>
        <position position="1"/>
    </location>
</feature>